<dbReference type="Proteomes" id="UP001346149">
    <property type="component" value="Unassembled WGS sequence"/>
</dbReference>
<gene>
    <name evidence="9" type="ORF">SAY86_029001</name>
</gene>
<dbReference type="GO" id="GO:0005737">
    <property type="term" value="C:cytoplasm"/>
    <property type="evidence" value="ECO:0007669"/>
    <property type="project" value="TreeGrafter"/>
</dbReference>
<keyword evidence="7 8" id="KW-0472">Membrane</keyword>
<name>A0AAN7MGB5_TRANT</name>
<proteinExistence type="inferred from homology"/>
<keyword evidence="3 8" id="KW-0328">Glycosyltransferase</keyword>
<dbReference type="EC" id="2.4.1.-" evidence="8"/>
<dbReference type="Pfam" id="PF01697">
    <property type="entry name" value="Glyco_transf_92"/>
    <property type="match status" value="1"/>
</dbReference>
<dbReference type="InterPro" id="IPR008166">
    <property type="entry name" value="Glyco_transf_92"/>
</dbReference>
<keyword evidence="10" id="KW-1185">Reference proteome</keyword>
<feature type="transmembrane region" description="Helical" evidence="8">
    <location>
        <begin position="12"/>
        <end position="30"/>
    </location>
</feature>
<evidence type="ECO:0000313" key="9">
    <source>
        <dbReference type="EMBL" id="KAK4796675.1"/>
    </source>
</evidence>
<evidence type="ECO:0000256" key="3">
    <source>
        <dbReference type="ARBA" id="ARBA00022676"/>
    </source>
</evidence>
<dbReference type="GO" id="GO:0016757">
    <property type="term" value="F:glycosyltransferase activity"/>
    <property type="evidence" value="ECO:0007669"/>
    <property type="project" value="UniProtKB-UniRule"/>
</dbReference>
<accession>A0AAN7MGB5</accession>
<comment type="caution">
    <text evidence="9">The sequence shown here is derived from an EMBL/GenBank/DDBJ whole genome shotgun (WGS) entry which is preliminary data.</text>
</comment>
<evidence type="ECO:0000313" key="10">
    <source>
        <dbReference type="Proteomes" id="UP001346149"/>
    </source>
</evidence>
<reference evidence="9 10" key="1">
    <citation type="journal article" date="2023" name="Hortic Res">
        <title>Pangenome of water caltrop reveals structural variations and asymmetric subgenome divergence after allopolyploidization.</title>
        <authorList>
            <person name="Zhang X."/>
            <person name="Chen Y."/>
            <person name="Wang L."/>
            <person name="Yuan Y."/>
            <person name="Fang M."/>
            <person name="Shi L."/>
            <person name="Lu R."/>
            <person name="Comes H.P."/>
            <person name="Ma Y."/>
            <person name="Chen Y."/>
            <person name="Huang G."/>
            <person name="Zhou Y."/>
            <person name="Zheng Z."/>
            <person name="Qiu Y."/>
        </authorList>
    </citation>
    <scope>NUCLEOTIDE SEQUENCE [LARGE SCALE GENOMIC DNA]</scope>
    <source>
        <strain evidence="9">F231</strain>
    </source>
</reference>
<evidence type="ECO:0000256" key="2">
    <source>
        <dbReference type="ARBA" id="ARBA00007647"/>
    </source>
</evidence>
<dbReference type="AlphaFoldDB" id="A0AAN7MGB5"/>
<dbReference type="EMBL" id="JAXQNO010000006">
    <property type="protein sequence ID" value="KAK4796675.1"/>
    <property type="molecule type" value="Genomic_DNA"/>
</dbReference>
<keyword evidence="4 8" id="KW-0808">Transferase</keyword>
<evidence type="ECO:0000256" key="1">
    <source>
        <dbReference type="ARBA" id="ARBA00004167"/>
    </source>
</evidence>
<dbReference type="PANTHER" id="PTHR21461">
    <property type="entry name" value="GLYCOSYLTRANSFERASE FAMILY 92 PROTEIN"/>
    <property type="match status" value="1"/>
</dbReference>
<dbReference type="PANTHER" id="PTHR21461:SF69">
    <property type="entry name" value="GLYCOSYLTRANSFERASE FAMILY 92 PROTEIN"/>
    <property type="match status" value="1"/>
</dbReference>
<protein>
    <recommendedName>
        <fullName evidence="8">Glycosyltransferase family 92 protein</fullName>
        <ecNumber evidence="8">2.4.1.-</ecNumber>
    </recommendedName>
</protein>
<comment type="subcellular location">
    <subcellularLocation>
        <location evidence="1">Membrane</location>
        <topology evidence="1">Single-pass membrane protein</topology>
    </subcellularLocation>
</comment>
<sequence length="566" mass="65140">MKTDRVLKISLLMFMVLFFFFHLFPLIYLFDVDFTSSFLYDRWNLSSTRNDGALLRHRVLADPKKQRSLGATLLSLAVDRKTDETVGILFPGWEVFVVADPLFAGPGEGLHCVFPNNATSPARFAGVLPSSDRETFICTLPRSARRHPYYQPMLTMCFRSPYPVVPHRQPPELLRWNYLAYDSLSTEDDVVLFVKGVNRWRRISLPPSELNCVFYDGDDPAVGVRTAVTSSVQEVFRCGHPLLAKGGNGQEEHVNIKITLEIPLEKRFVPSVAYYAPYRASPPRASKSLTCASTMVYNVAKFIREWVIYHSRIGVEQFILYDNGSDDDLASAVMKLTREGYDVSTIFWPWPKSQEAGFSHSAVLHNTSCTWMIYTDVDEFLYAPPWDGHNHPSPLLIESSILPRPPRAEDIGQVSIKCYEFGPSGQRSHPHGGVIDGYTCRNRMEQRHKSLVRLDAVDWSLQNWIHHFSLRQGFREERLGLERAVVNHYKFQAWPEFKIKFRRRASAYVADWTQQVNPSSKDRTTGLGYKAVEPEDWADRYCEVADERLKRLTQRWFGTGYRMPWD</sequence>
<dbReference type="GO" id="GO:0016020">
    <property type="term" value="C:membrane"/>
    <property type="evidence" value="ECO:0007669"/>
    <property type="project" value="UniProtKB-SubCell"/>
</dbReference>
<comment type="similarity">
    <text evidence="2 8">Belongs to the glycosyltransferase 92 family.</text>
</comment>
<keyword evidence="6 8" id="KW-1133">Transmembrane helix</keyword>
<evidence type="ECO:0000256" key="7">
    <source>
        <dbReference type="ARBA" id="ARBA00023136"/>
    </source>
</evidence>
<evidence type="ECO:0000256" key="5">
    <source>
        <dbReference type="ARBA" id="ARBA00022692"/>
    </source>
</evidence>
<keyword evidence="5 8" id="KW-0812">Transmembrane</keyword>
<organism evidence="9 10">
    <name type="scientific">Trapa natans</name>
    <name type="common">Water chestnut</name>
    <dbReference type="NCBI Taxonomy" id="22666"/>
    <lineage>
        <taxon>Eukaryota</taxon>
        <taxon>Viridiplantae</taxon>
        <taxon>Streptophyta</taxon>
        <taxon>Embryophyta</taxon>
        <taxon>Tracheophyta</taxon>
        <taxon>Spermatophyta</taxon>
        <taxon>Magnoliopsida</taxon>
        <taxon>eudicotyledons</taxon>
        <taxon>Gunneridae</taxon>
        <taxon>Pentapetalae</taxon>
        <taxon>rosids</taxon>
        <taxon>malvids</taxon>
        <taxon>Myrtales</taxon>
        <taxon>Lythraceae</taxon>
        <taxon>Trapa</taxon>
    </lineage>
</organism>
<evidence type="ECO:0000256" key="4">
    <source>
        <dbReference type="ARBA" id="ARBA00022679"/>
    </source>
</evidence>
<evidence type="ECO:0000256" key="8">
    <source>
        <dbReference type="RuleBase" id="RU366017"/>
    </source>
</evidence>
<evidence type="ECO:0000256" key="6">
    <source>
        <dbReference type="ARBA" id="ARBA00022989"/>
    </source>
</evidence>